<protein>
    <recommendedName>
        <fullName evidence="1">DUF4145 domain-containing protein</fullName>
    </recommendedName>
</protein>
<dbReference type="Pfam" id="PF13643">
    <property type="entry name" value="DUF4145"/>
    <property type="match status" value="1"/>
</dbReference>
<gene>
    <name evidence="2" type="ORF">CVS30_06305</name>
</gene>
<evidence type="ECO:0000313" key="3">
    <source>
        <dbReference type="Proteomes" id="UP000247980"/>
    </source>
</evidence>
<dbReference type="OrthoDB" id="7059908at2"/>
<feature type="domain" description="DUF4145" evidence="1">
    <location>
        <begin position="104"/>
        <end position="193"/>
    </location>
</feature>
<organism evidence="2 3">
    <name type="scientific">Arthrobacter psychrolactophilus</name>
    <dbReference type="NCBI Taxonomy" id="92442"/>
    <lineage>
        <taxon>Bacteria</taxon>
        <taxon>Bacillati</taxon>
        <taxon>Actinomycetota</taxon>
        <taxon>Actinomycetes</taxon>
        <taxon>Micrococcales</taxon>
        <taxon>Micrococcaceae</taxon>
        <taxon>Arthrobacter</taxon>
    </lineage>
</organism>
<dbReference type="AlphaFoldDB" id="A0A2V5IQW4"/>
<keyword evidence="3" id="KW-1185">Reference proteome</keyword>
<evidence type="ECO:0000259" key="1">
    <source>
        <dbReference type="Pfam" id="PF13643"/>
    </source>
</evidence>
<name>A0A2V5IQW4_9MICC</name>
<dbReference type="InterPro" id="IPR025285">
    <property type="entry name" value="DUF4145"/>
</dbReference>
<comment type="caution">
    <text evidence="2">The sequence shown here is derived from an EMBL/GenBank/DDBJ whole genome shotgun (WGS) entry which is preliminary data.</text>
</comment>
<dbReference type="EMBL" id="QJVC01000004">
    <property type="protein sequence ID" value="PYI38925.1"/>
    <property type="molecule type" value="Genomic_DNA"/>
</dbReference>
<evidence type="ECO:0000313" key="2">
    <source>
        <dbReference type="EMBL" id="PYI38925.1"/>
    </source>
</evidence>
<dbReference type="Proteomes" id="UP000247980">
    <property type="component" value="Unassembled WGS sequence"/>
</dbReference>
<proteinExistence type="predicted"/>
<sequence>MASRVCGYCGVHAHFTPAGETSVVHDEETEGAIIYVQAAFSCAACKLLSLGSTDIFAGSSEWAYELVAGEEVKYWSAIGVESWLPDNGGPKIANLPATVQKASEEAFKSFKAGQHMAAILMARTTIEATAKAHGIDKGTLASKIKKMHDQHLILVSTKTAADAIRDFGNDMAHGDLDVAVAWSDARDCVQLMELILREVFELPHLASQLEARAAKRKAQSVPAEQ</sequence>
<accession>A0A2V5IQW4</accession>
<reference evidence="2 3" key="1">
    <citation type="submission" date="2018-05" db="EMBL/GenBank/DDBJ databases">
        <title>Genetic diversity of glacier-inhabiting Cryobacterium bacteria in China and description of Cryobacterium mengkeensis sp. nov. and Arthrobacter glacialis sp. nov.</title>
        <authorList>
            <person name="Liu Q."/>
            <person name="Xin Y.-H."/>
        </authorList>
    </citation>
    <scope>NUCLEOTIDE SEQUENCE [LARGE SCALE GENOMIC DNA]</scope>
    <source>
        <strain evidence="2 3">B7</strain>
    </source>
</reference>